<dbReference type="AlphaFoldDB" id="A0A8I0ANZ5"/>
<name>A0A8I0ANZ5_9FIRM</name>
<evidence type="ECO:0000256" key="3">
    <source>
        <dbReference type="ARBA" id="ARBA00022801"/>
    </source>
</evidence>
<dbReference type="GO" id="GO:0008234">
    <property type="term" value="F:cysteine-type peptidase activity"/>
    <property type="evidence" value="ECO:0007669"/>
    <property type="project" value="UniProtKB-KW"/>
</dbReference>
<keyword evidence="4" id="KW-0788">Thiol protease</keyword>
<dbReference type="EMBL" id="JACOOX010000003">
    <property type="protein sequence ID" value="MBC5662422.1"/>
    <property type="molecule type" value="Genomic_DNA"/>
</dbReference>
<dbReference type="InterPro" id="IPR036764">
    <property type="entry name" value="Peptidase_Prp_sf"/>
</dbReference>
<sequence>MIKVTIYKNANSDTMGFYVSGHAGYADSGSDIVCSAVSALAITVVNSVERFCEEAFHVDSDQKNGDMKFLFDEQPGHDALLIMGVFETGITDISESYSDFVCITFKEV</sequence>
<keyword evidence="8" id="KW-1185">Reference proteome</keyword>
<evidence type="ECO:0000313" key="7">
    <source>
        <dbReference type="EMBL" id="MBC5662422.1"/>
    </source>
</evidence>
<keyword evidence="1" id="KW-0690">Ribosome biogenesis</keyword>
<evidence type="ECO:0000256" key="4">
    <source>
        <dbReference type="ARBA" id="ARBA00022807"/>
    </source>
</evidence>
<comment type="caution">
    <text evidence="7">The sequence shown here is derived from an EMBL/GenBank/DDBJ whole genome shotgun (WGS) entry which is preliminary data.</text>
</comment>
<dbReference type="GO" id="GO:0042254">
    <property type="term" value="P:ribosome biogenesis"/>
    <property type="evidence" value="ECO:0007669"/>
    <property type="project" value="UniProtKB-KW"/>
</dbReference>
<dbReference type="CDD" id="cd16332">
    <property type="entry name" value="Prp-like"/>
    <property type="match status" value="1"/>
</dbReference>
<organism evidence="7 8">
    <name type="scientific">Coprococcus hominis</name>
    <name type="common">ex Liu et al. 2022</name>
    <dbReference type="NCBI Taxonomy" id="2763039"/>
    <lineage>
        <taxon>Bacteria</taxon>
        <taxon>Bacillati</taxon>
        <taxon>Bacillota</taxon>
        <taxon>Clostridia</taxon>
        <taxon>Lachnospirales</taxon>
        <taxon>Lachnospiraceae</taxon>
        <taxon>Coprococcus</taxon>
    </lineage>
</organism>
<evidence type="ECO:0000256" key="2">
    <source>
        <dbReference type="ARBA" id="ARBA00022670"/>
    </source>
</evidence>
<protein>
    <recommendedName>
        <fullName evidence="6">Ribosomal processing cysteine protease Prp</fullName>
    </recommendedName>
</protein>
<dbReference type="Proteomes" id="UP000615234">
    <property type="component" value="Unassembled WGS sequence"/>
</dbReference>
<keyword evidence="3" id="KW-0378">Hydrolase</keyword>
<dbReference type="Pfam" id="PF04327">
    <property type="entry name" value="Peptidase_Prp"/>
    <property type="match status" value="1"/>
</dbReference>
<evidence type="ECO:0000313" key="8">
    <source>
        <dbReference type="Proteomes" id="UP000615234"/>
    </source>
</evidence>
<dbReference type="PANTHER" id="PTHR39178:SF1">
    <property type="entry name" value="RIBOSOMAL-PROCESSING CYSTEINE PROTEASE PRP"/>
    <property type="match status" value="1"/>
</dbReference>
<proteinExistence type="inferred from homology"/>
<dbReference type="InterPro" id="IPR007422">
    <property type="entry name" value="Peptidase_Prp"/>
</dbReference>
<keyword evidence="2 7" id="KW-0645">Protease</keyword>
<comment type="similarity">
    <text evidence="5">Belongs to the Prp family.</text>
</comment>
<dbReference type="SUPFAM" id="SSF118010">
    <property type="entry name" value="TM1457-like"/>
    <property type="match status" value="1"/>
</dbReference>
<dbReference type="PANTHER" id="PTHR39178">
    <property type="entry name" value="HYPOTHETICAL RIBOSOME-ASSOCIATED PROTEIN"/>
    <property type="match status" value="1"/>
</dbReference>
<evidence type="ECO:0000256" key="1">
    <source>
        <dbReference type="ARBA" id="ARBA00022517"/>
    </source>
</evidence>
<dbReference type="GO" id="GO:0006508">
    <property type="term" value="P:proteolysis"/>
    <property type="evidence" value="ECO:0007669"/>
    <property type="project" value="UniProtKB-KW"/>
</dbReference>
<evidence type="ECO:0000256" key="5">
    <source>
        <dbReference type="ARBA" id="ARBA00044503"/>
    </source>
</evidence>
<reference evidence="7 8" key="1">
    <citation type="submission" date="2020-08" db="EMBL/GenBank/DDBJ databases">
        <title>Genome public.</title>
        <authorList>
            <person name="Liu C."/>
            <person name="Sun Q."/>
        </authorList>
    </citation>
    <scope>NUCLEOTIDE SEQUENCE [LARGE SCALE GENOMIC DNA]</scope>
    <source>
        <strain evidence="7 8">NSJ-10</strain>
    </source>
</reference>
<accession>A0A8I0ANZ5</accession>
<evidence type="ECO:0000256" key="6">
    <source>
        <dbReference type="ARBA" id="ARBA00044538"/>
    </source>
</evidence>
<dbReference type="RefSeq" id="WP_117807548.1">
    <property type="nucleotide sequence ID" value="NZ_JACOOX010000003.1"/>
</dbReference>
<gene>
    <name evidence="7" type="ORF">H8S09_05865</name>
</gene>
<dbReference type="Gene3D" id="3.30.70.1490">
    <property type="entry name" value="Cysteine protease Prp"/>
    <property type="match status" value="1"/>
</dbReference>